<feature type="domain" description="TPR repeat" evidence="2">
    <location>
        <begin position="233"/>
        <end position="446"/>
    </location>
</feature>
<evidence type="ECO:0000259" key="2">
    <source>
        <dbReference type="Pfam" id="PF23275"/>
    </source>
</evidence>
<evidence type="ECO:0000256" key="1">
    <source>
        <dbReference type="SAM" id="MobiDB-lite"/>
    </source>
</evidence>
<dbReference type="Proteomes" id="UP000598217">
    <property type="component" value="Unassembled WGS sequence"/>
</dbReference>
<dbReference type="InterPro" id="IPR057037">
    <property type="entry name" value="TPR_rep_actino"/>
</dbReference>
<feature type="region of interest" description="Disordered" evidence="1">
    <location>
        <begin position="715"/>
        <end position="756"/>
    </location>
</feature>
<comment type="caution">
    <text evidence="3">The sequence shown here is derived from an EMBL/GenBank/DDBJ whole genome shotgun (WGS) entry which is preliminary data.</text>
</comment>
<organism evidence="3 4">
    <name type="scientific">Nocardiopsis terrae</name>
    <dbReference type="NCBI Taxonomy" id="372655"/>
    <lineage>
        <taxon>Bacteria</taxon>
        <taxon>Bacillati</taxon>
        <taxon>Actinomycetota</taxon>
        <taxon>Actinomycetes</taxon>
        <taxon>Streptosporangiales</taxon>
        <taxon>Nocardiopsidaceae</taxon>
        <taxon>Nocardiopsis</taxon>
    </lineage>
</organism>
<keyword evidence="4" id="KW-1185">Reference proteome</keyword>
<feature type="compositionally biased region" description="Basic and acidic residues" evidence="1">
    <location>
        <begin position="725"/>
        <end position="736"/>
    </location>
</feature>
<reference evidence="3 4" key="1">
    <citation type="submission" date="2020-10" db="EMBL/GenBank/DDBJ databases">
        <title>Sequencing the genomes of 1000 actinobacteria strains.</title>
        <authorList>
            <person name="Klenk H.-P."/>
        </authorList>
    </citation>
    <scope>NUCLEOTIDE SEQUENCE [LARGE SCALE GENOMIC DNA]</scope>
    <source>
        <strain evidence="3 4">DSM 45157</strain>
    </source>
</reference>
<name>A0ABR9HLK6_9ACTN</name>
<protein>
    <recommendedName>
        <fullName evidence="2">TPR repeat domain-containing protein</fullName>
    </recommendedName>
</protein>
<feature type="compositionally biased region" description="Basic and acidic residues" evidence="1">
    <location>
        <begin position="743"/>
        <end position="756"/>
    </location>
</feature>
<dbReference type="RefSeq" id="WP_191274158.1">
    <property type="nucleotide sequence ID" value="NZ_BMXJ01000007.1"/>
</dbReference>
<accession>A0ABR9HLK6</accession>
<proteinExistence type="predicted"/>
<sequence length="788" mass="85176">MYFSPTPCDIDTGKLDQAADDMLDIVARITGKSGDLEELFDSAAMEFSDLIAEGIRSTANDNHGAWTSALTACWHVWGVVTKWSGDVERYRANIAGLQEEWDSAISANFGFEHDDAGMVEARRALAGALNDRARGYWETLVEEAGDNSANLEGGPTVANLRELVDAGVLGFAAYNATRQIMYYPSTFDTGERDAEALLPYLIGDKEPDDEYYRLLEQLAVVNALAADGKRKGEHLRDYQIEYLEEFYAALDEAAENGVVGLPEELDGDHFSASQREHVLGTLGDGLLVLSDERTGGEYDALPESVRDVIAGSGDVKGHGAGQALLDWQSRAAGLGELFAHADAGMEGGAEFSTRLMAVAANEVDGFSFMEDSNGEGDSVMSDFLNVATRNNDANYALVTGEYPEGVEADLPWNEDSPEDYHVRLLERLYTHDWDDGGEAVRGITDWVADGPAEGDDDTAGQLREKVLEELTILMEDEAFQDSMFGTGKTVTDEDGITWHDVSAGQLNPQLADSFADIFIVFQDAFANTDGVPGNAPLGHGEGVELTSGGRVAFTQLAMGDPDAADKVYGEALLRTAGAMEEFSTNTGEREPGANIEAASLQTLVEVALLNESTTREANDQEFVDYRNKVATSAVNILGGVAGDAEVSGLVVELAKAVAGEAFEVSGNSAKPHVELSGEWVKSERMMGYALGAAAEQDPDLMAELAEEGIAKRDASGDLYVPPDHSTWEKSGSDAELSKYYGQIDDRPWPDGESNTREAVEDFVRDFSHAQEKWEEHIVDENGNKVERS</sequence>
<dbReference type="Pfam" id="PF23275">
    <property type="entry name" value="TPR_23"/>
    <property type="match status" value="1"/>
</dbReference>
<evidence type="ECO:0000313" key="4">
    <source>
        <dbReference type="Proteomes" id="UP000598217"/>
    </source>
</evidence>
<evidence type="ECO:0000313" key="3">
    <source>
        <dbReference type="EMBL" id="MBE1459927.1"/>
    </source>
</evidence>
<gene>
    <name evidence="3" type="ORF">H4W79_004141</name>
</gene>
<dbReference type="EMBL" id="JADBDY010000001">
    <property type="protein sequence ID" value="MBE1459927.1"/>
    <property type="molecule type" value="Genomic_DNA"/>
</dbReference>